<gene>
    <name evidence="2" type="ORF">O3P16_03560</name>
</gene>
<protein>
    <recommendedName>
        <fullName evidence="4">Glycine zipper family protein</fullName>
    </recommendedName>
</protein>
<sequence>MRFPELINRPDISSNNKLERSYLHFKSLIDELETKSLTENSRKVIADEISLLNDTADNKLLSQIRKSTLRITRIVEKESKLVPKGYYRMLWTGLGMSAFGIPIGVAFGAALKNMGLIGIGLPIGLGIGVAYGTTIDKKAAKEGRQLNWEMGKS</sequence>
<keyword evidence="1" id="KW-0472">Membrane</keyword>
<proteinExistence type="predicted"/>
<comment type="caution">
    <text evidence="2">The sequence shown here is derived from an EMBL/GenBank/DDBJ whole genome shotgun (WGS) entry which is preliminary data.</text>
</comment>
<evidence type="ECO:0000313" key="3">
    <source>
        <dbReference type="Proteomes" id="UP001210231"/>
    </source>
</evidence>
<evidence type="ECO:0008006" key="4">
    <source>
        <dbReference type="Google" id="ProtNLM"/>
    </source>
</evidence>
<name>A0ABT4UG91_9BACT</name>
<organism evidence="2 3">
    <name type="scientific">Polluticaenibacter yanchengensis</name>
    <dbReference type="NCBI Taxonomy" id="3014562"/>
    <lineage>
        <taxon>Bacteria</taxon>
        <taxon>Pseudomonadati</taxon>
        <taxon>Bacteroidota</taxon>
        <taxon>Chitinophagia</taxon>
        <taxon>Chitinophagales</taxon>
        <taxon>Chitinophagaceae</taxon>
        <taxon>Polluticaenibacter</taxon>
    </lineage>
</organism>
<dbReference type="EMBL" id="JAQGEF010000003">
    <property type="protein sequence ID" value="MDA3613870.1"/>
    <property type="molecule type" value="Genomic_DNA"/>
</dbReference>
<accession>A0ABT4UG91</accession>
<feature type="transmembrane region" description="Helical" evidence="1">
    <location>
        <begin position="89"/>
        <end position="110"/>
    </location>
</feature>
<feature type="transmembrane region" description="Helical" evidence="1">
    <location>
        <begin position="116"/>
        <end position="135"/>
    </location>
</feature>
<dbReference type="Proteomes" id="UP001210231">
    <property type="component" value="Unassembled WGS sequence"/>
</dbReference>
<keyword evidence="1" id="KW-0812">Transmembrane</keyword>
<dbReference type="RefSeq" id="WP_407030200.1">
    <property type="nucleotide sequence ID" value="NZ_JAQGEF010000003.1"/>
</dbReference>
<keyword evidence="1" id="KW-1133">Transmembrane helix</keyword>
<evidence type="ECO:0000256" key="1">
    <source>
        <dbReference type="SAM" id="Phobius"/>
    </source>
</evidence>
<reference evidence="2 3" key="1">
    <citation type="submission" date="2022-12" db="EMBL/GenBank/DDBJ databases">
        <title>Chitinophagaceae gen. sp. nov., a new member of the family Chitinophagaceae, isolated from soil in a chemical factory.</title>
        <authorList>
            <person name="Ke Z."/>
        </authorList>
    </citation>
    <scope>NUCLEOTIDE SEQUENCE [LARGE SCALE GENOMIC DNA]</scope>
    <source>
        <strain evidence="2 3">LY-5</strain>
    </source>
</reference>
<evidence type="ECO:0000313" key="2">
    <source>
        <dbReference type="EMBL" id="MDA3613870.1"/>
    </source>
</evidence>
<keyword evidence="3" id="KW-1185">Reference proteome</keyword>